<sequence>MSSFEQLKSCDKLVKVLASRNQQCQTCKKSEFVDHVHFIIDEGCTLNPVEGIPELVDITCAQCGQKAVQTFKVCGKCKSAFYCNKSCQKSHWSLHSKECGSPKESAAIKAPHTQSVNGNVCNGGISLQSSVHVPTPLAAPAKSANAQKPKEGLRSQGDLVPIGVGDEVDRVAQKKAVTKEVSKTPPLSKFVKQKIEKSKLQNDDVLPFLLTFGSNPDNFYIQRAADSEKAAFITECLNTECPKVKSWDGVASLEIGDYCACLYEEDGNWYRAKLLQKVGEKFHIIFVDFGNPDTVSAGNLRALPPQMTETPALAVHCKLYDVRPKGDDWSEDSIKEFAKQVESGRFTECKVHGCNQDGVYSVNLLDKNGKSVNNELIIAGLAIKLSIPSEAAVVDTPKTSTPKPVEIIRQPKATPPVTKPEQKIESKVESTSSPSTVASAGIVKKTSLANLRNLKSLRKPENIKLRCVVDDLEVSNKSITAILMSVFDVKKLQLCAIFNVEDFCDIVNELQAVFTQEATPCSDIEVGKFVAVKYDDEWQRAYVVKVNEDGTCFCLSLDIGILAKYEEVYPLPQKFLEKPSMLGLISPIGESSEKVFRDLNVEEPVSISVYIAQKGDEIIGRIKFEASPAECNVVLKSYQSALKEITESLNKKNPLDKLPVSILNGGKQAALVVYQSDEDKGVFFVVSDTDKMAILMEEMGNLQRLGQPIASPEVGTYCIAKSEVIESMPDKSKVYFMDFGNEDLVPNKCLLSITDDFSPDKIPAQGVKCVLAEKYRNDKVYQSVEQAVEGGGIFHFEVLSKEGDHYIVSV</sequence>
<reference evidence="7 8" key="1">
    <citation type="journal article" date="2018" name="Gigascience">
        <title>Genomes of trombidid mites reveal novel predicted allergens and laterally-transferred genes associated with secondary metabolism.</title>
        <authorList>
            <person name="Dong X."/>
            <person name="Chaisiri K."/>
            <person name="Xia D."/>
            <person name="Armstrong S.D."/>
            <person name="Fang Y."/>
            <person name="Donnelly M.J."/>
            <person name="Kadowaki T."/>
            <person name="McGarry J.W."/>
            <person name="Darby A.C."/>
            <person name="Makepeace B.L."/>
        </authorList>
    </citation>
    <scope>NUCLEOTIDE SEQUENCE [LARGE SCALE GENOMIC DNA]</scope>
    <source>
        <strain evidence="7">UoL-UT</strain>
    </source>
</reference>
<dbReference type="AlphaFoldDB" id="A0A443SS25"/>
<keyword evidence="2 4" id="KW-0863">Zinc-finger</keyword>
<dbReference type="SUPFAM" id="SSF63748">
    <property type="entry name" value="Tudor/PWWP/MBT"/>
    <property type="match status" value="3"/>
</dbReference>
<dbReference type="SMART" id="SM00333">
    <property type="entry name" value="TUDOR"/>
    <property type="match status" value="3"/>
</dbReference>
<dbReference type="InterPro" id="IPR002999">
    <property type="entry name" value="Tudor"/>
</dbReference>
<dbReference type="EMBL" id="NCKV01000550">
    <property type="protein sequence ID" value="RWS30323.1"/>
    <property type="molecule type" value="Genomic_DNA"/>
</dbReference>
<dbReference type="Gene3D" id="2.30.30.140">
    <property type="match status" value="3"/>
</dbReference>
<feature type="domain" description="MYND-type" evidence="6">
    <location>
        <begin position="60"/>
        <end position="99"/>
    </location>
</feature>
<dbReference type="Pfam" id="PF01753">
    <property type="entry name" value="zf-MYND"/>
    <property type="match status" value="1"/>
</dbReference>
<evidence type="ECO:0000256" key="1">
    <source>
        <dbReference type="ARBA" id="ARBA00022723"/>
    </source>
</evidence>
<organism evidence="7 8">
    <name type="scientific">Leptotrombidium deliense</name>
    <dbReference type="NCBI Taxonomy" id="299467"/>
    <lineage>
        <taxon>Eukaryota</taxon>
        <taxon>Metazoa</taxon>
        <taxon>Ecdysozoa</taxon>
        <taxon>Arthropoda</taxon>
        <taxon>Chelicerata</taxon>
        <taxon>Arachnida</taxon>
        <taxon>Acari</taxon>
        <taxon>Acariformes</taxon>
        <taxon>Trombidiformes</taxon>
        <taxon>Prostigmata</taxon>
        <taxon>Anystina</taxon>
        <taxon>Parasitengona</taxon>
        <taxon>Trombiculoidea</taxon>
        <taxon>Trombiculidae</taxon>
        <taxon>Leptotrombidium</taxon>
    </lineage>
</organism>
<feature type="domain" description="Tudor" evidence="5">
    <location>
        <begin position="252"/>
        <end position="310"/>
    </location>
</feature>
<dbReference type="STRING" id="299467.A0A443SS25"/>
<evidence type="ECO:0000313" key="8">
    <source>
        <dbReference type="Proteomes" id="UP000288716"/>
    </source>
</evidence>
<protein>
    <submittedName>
        <fullName evidence="7">Tudor domain-containing protein 1-like protein</fullName>
    </submittedName>
</protein>
<keyword evidence="8" id="KW-1185">Reference proteome</keyword>
<proteinExistence type="predicted"/>
<evidence type="ECO:0000256" key="4">
    <source>
        <dbReference type="PROSITE-ProRule" id="PRU00134"/>
    </source>
</evidence>
<comment type="caution">
    <text evidence="7">The sequence shown here is derived from an EMBL/GenBank/DDBJ whole genome shotgun (WGS) entry which is preliminary data.</text>
</comment>
<dbReference type="SUPFAM" id="SSF144232">
    <property type="entry name" value="HIT/MYND zinc finger-like"/>
    <property type="match status" value="1"/>
</dbReference>
<dbReference type="InterPro" id="IPR035437">
    <property type="entry name" value="SNase_OB-fold_sf"/>
</dbReference>
<evidence type="ECO:0000256" key="3">
    <source>
        <dbReference type="ARBA" id="ARBA00022833"/>
    </source>
</evidence>
<dbReference type="CDD" id="cd20379">
    <property type="entry name" value="Tudor_dTUD-like"/>
    <property type="match status" value="1"/>
</dbReference>
<dbReference type="PROSITE" id="PS50865">
    <property type="entry name" value="ZF_MYND_2"/>
    <property type="match status" value="1"/>
</dbReference>
<dbReference type="InterPro" id="IPR050621">
    <property type="entry name" value="Tudor_domain_containing"/>
</dbReference>
<dbReference type="Proteomes" id="UP000288716">
    <property type="component" value="Unassembled WGS sequence"/>
</dbReference>
<dbReference type="PANTHER" id="PTHR22948">
    <property type="entry name" value="TUDOR DOMAIN CONTAINING PROTEIN"/>
    <property type="match status" value="1"/>
</dbReference>
<accession>A0A443SS25</accession>
<dbReference type="Gene3D" id="2.40.50.90">
    <property type="match status" value="1"/>
</dbReference>
<gene>
    <name evidence="7" type="ORF">B4U80_12670</name>
</gene>
<dbReference type="Gene3D" id="6.10.140.2220">
    <property type="match status" value="1"/>
</dbReference>
<evidence type="ECO:0000313" key="7">
    <source>
        <dbReference type="EMBL" id="RWS30323.1"/>
    </source>
</evidence>
<evidence type="ECO:0000256" key="2">
    <source>
        <dbReference type="ARBA" id="ARBA00022771"/>
    </source>
</evidence>
<name>A0A443SS25_9ACAR</name>
<keyword evidence="3" id="KW-0862">Zinc</keyword>
<dbReference type="PROSITE" id="PS50304">
    <property type="entry name" value="TUDOR"/>
    <property type="match status" value="1"/>
</dbReference>
<dbReference type="GO" id="GO:0005737">
    <property type="term" value="C:cytoplasm"/>
    <property type="evidence" value="ECO:0007669"/>
    <property type="project" value="UniProtKB-ARBA"/>
</dbReference>
<dbReference type="OrthoDB" id="6502730at2759"/>
<dbReference type="PANTHER" id="PTHR22948:SF72">
    <property type="entry name" value="TUDOR DOMAIN-CONTAINING PROTEIN"/>
    <property type="match status" value="1"/>
</dbReference>
<dbReference type="GO" id="GO:0008270">
    <property type="term" value="F:zinc ion binding"/>
    <property type="evidence" value="ECO:0007669"/>
    <property type="project" value="UniProtKB-KW"/>
</dbReference>
<dbReference type="InterPro" id="IPR002893">
    <property type="entry name" value="Znf_MYND"/>
</dbReference>
<dbReference type="PROSITE" id="PS01360">
    <property type="entry name" value="ZF_MYND_1"/>
    <property type="match status" value="1"/>
</dbReference>
<evidence type="ECO:0000259" key="5">
    <source>
        <dbReference type="PROSITE" id="PS50304"/>
    </source>
</evidence>
<dbReference type="FunFam" id="2.30.30.140:FF:000018">
    <property type="entry name" value="Serine/threonine-protein kinase 31"/>
    <property type="match status" value="1"/>
</dbReference>
<keyword evidence="1" id="KW-0479">Metal-binding</keyword>
<evidence type="ECO:0000259" key="6">
    <source>
        <dbReference type="PROSITE" id="PS50865"/>
    </source>
</evidence>
<dbReference type="VEuPathDB" id="VectorBase:LDEU001717"/>
<dbReference type="Pfam" id="PF00567">
    <property type="entry name" value="TUDOR"/>
    <property type="match status" value="2"/>
</dbReference>